<organism evidence="2 3">
    <name type="scientific">Hymenobacter aranciens</name>
    <dbReference type="NCBI Taxonomy" id="3063996"/>
    <lineage>
        <taxon>Bacteria</taxon>
        <taxon>Pseudomonadati</taxon>
        <taxon>Bacteroidota</taxon>
        <taxon>Cytophagia</taxon>
        <taxon>Cytophagales</taxon>
        <taxon>Hymenobacteraceae</taxon>
        <taxon>Hymenobacter</taxon>
    </lineage>
</organism>
<gene>
    <name evidence="2" type="ORF">Q5H93_19060</name>
</gene>
<proteinExistence type="predicted"/>
<reference evidence="2" key="1">
    <citation type="submission" date="2023-07" db="EMBL/GenBank/DDBJ databases">
        <authorList>
            <person name="Kim M.K."/>
        </authorList>
    </citation>
    <scope>NUCLEOTIDE SEQUENCE</scope>
    <source>
        <strain evidence="2">ASUV-10-1</strain>
    </source>
</reference>
<dbReference type="Proteomes" id="UP001176429">
    <property type="component" value="Unassembled WGS sequence"/>
</dbReference>
<accession>A0ABT9BJZ5</accession>
<dbReference type="InterPro" id="IPR006626">
    <property type="entry name" value="PbH1"/>
</dbReference>
<comment type="caution">
    <text evidence="2">The sequence shown here is derived from an EMBL/GenBank/DDBJ whole genome shotgun (WGS) entry which is preliminary data.</text>
</comment>
<dbReference type="EMBL" id="JAUQSY010000014">
    <property type="protein sequence ID" value="MDO7876853.1"/>
    <property type="molecule type" value="Genomic_DNA"/>
</dbReference>
<feature type="domain" description="Secretion system C-terminal sorting" evidence="1">
    <location>
        <begin position="3072"/>
        <end position="3149"/>
    </location>
</feature>
<dbReference type="InterPro" id="IPR011050">
    <property type="entry name" value="Pectin_lyase_fold/virulence"/>
</dbReference>
<dbReference type="InterPro" id="IPR026444">
    <property type="entry name" value="Secre_tail"/>
</dbReference>
<evidence type="ECO:0000313" key="2">
    <source>
        <dbReference type="EMBL" id="MDO7876853.1"/>
    </source>
</evidence>
<dbReference type="NCBIfam" id="TIGR04183">
    <property type="entry name" value="Por_Secre_tail"/>
    <property type="match status" value="1"/>
</dbReference>
<dbReference type="RefSeq" id="WP_305008242.1">
    <property type="nucleotide sequence ID" value="NZ_JAUQSY010000014.1"/>
</dbReference>
<protein>
    <submittedName>
        <fullName evidence="2">Right-handed parallel beta-helix repeat-containing protein</fullName>
    </submittedName>
</protein>
<keyword evidence="3" id="KW-1185">Reference proteome</keyword>
<dbReference type="Gene3D" id="2.60.40.10">
    <property type="entry name" value="Immunoglobulins"/>
    <property type="match status" value="2"/>
</dbReference>
<dbReference type="Pfam" id="PF18962">
    <property type="entry name" value="Por_Secre_tail"/>
    <property type="match status" value="1"/>
</dbReference>
<evidence type="ECO:0000259" key="1">
    <source>
        <dbReference type="Pfam" id="PF18962"/>
    </source>
</evidence>
<name>A0ABT9BJZ5_9BACT</name>
<sequence>MQTITPQRMRAWLSRAASGRSVVIGRQGLLGLVLLLSSFAAHALNGTYTINKNAAASGTNYVSFATAMAALNGSTNTGNVTFNVVAGSGSYNEQVVIPAYTPGAFTTTINGNGNTLTFATTSTNMYVLSFATGTSKVTVNNLTVTNTAITTTTVGGIGILGASSNNTVSGCTVNIPLTATGSTSGGIHIGASATSGTTGGTASNNTITGNTVTGGYYGLLAYGTSAGVTAGNCINNVFTNNVVREVYAYQCYAVQQTNPRFISNDVSRPARTNSTITYLVQMGTGTTGARIEKNVFHNMFDGMTANASSLYGLYASVAATAAAPNEYINNVLHSLGGTGTQYLMYLGGNYTRFYNNTIVSDNTTASTSTTYGVYQVTAGPNAEVYNNNIVITRAGTGTKYAYYGSSTPTGVSDYNNLYVSGTNANVGYYSSTARPTLADWQSASGLDANSKSADPLFVSSTDYHPTNGVLNNVGNPNIAGPGKRVTDDQAGVARSATPDIGAYEFSGPPNDVQVLALTAPAAPTTSGPKTVTVQLQNNGSAALTSVTVQYTLNGGTAVSQAFTGLNIAPAATGTVSFTTQATLVSGGNAFVVTASLPNGSADPTPTNNVLNTTVYTSLSGNYTINQSAAASSTNFVSFTAAATALNNGGVSGPVNISVLNGPYTEQFALGDIVGTSATNRVTVDGGASKQTLNYTGVVAQPAAVQLNGSDYVTISNLTIDVSGGATYGIAVHMVGGTTGNRILNNVLRAPATATSSTANAGVAVSGSLTSASSASSATDLWVNGNTITGGYYGVIVTGTATTGILTGLQVNNNTVSNFYLYGVDVEVSDGASIVGNDISRVTRTGLSTFYGIYITGVTQNARIERNRIHDTFTAAAASTSAAYGIYFVSADAIPGESNQVVNNLLYNFNNSGNAPVYGLYNSGSNYVQYYHNTVVLDNTASTSTALAYGFYQTVQADGIELKNNIIDVAQGGTGNRVALFFNTTTPTPSNITSDYNDLYVGSGTNFYTGSYSGILYATLADWKTAGGPGAPDPGIYDQNSVQADPSFVGATLVPSSAVLNGAGDATLGAIVPKDFTNTTNRTSPPDIGAYEFTPPSADVALTAFVSPVPPVGAGPRTVAVTVQNNGGTTLTSVRLVYTLNGGTAVTQNFTGLSIASGSSTTVTFSAANNVTLVVGNNTLNVTASLPNGFTDANASDNTISESFRTALAAGTYTINSGAPTTALNGTGTNFQNFADVSTVLNEGGIAGSVIFNVVAGSGPYNEQFIVGEVAGTSSTSTITINGNGRTLTSGATTASTTALGVLNLNGTDWVTINNLTVAATATATAAGIRLTNAADNNTINGCTITVNPAATASTTAGITASSGTTVTAVGNAANNLAITNNTISGGYYGVFITGPSAASRSTGLTVSGNTLRDVYSYNIDIENQENPQIIDNDVSRPTRGSAAAGNTVTTFYGIYLSGVGGADVERNRIHDPFTGIPTSTSAAYGLYFTGSDGAAGAENDVVNNLIYNFNGSGTEYGIYNSASDYCRYYHNSISLDNAASTATSTYTTRGFYQTALATNIEFVNNIVSLTRTGTNVKHALYFNTATSGIYSDYNDLYGTGSFSTGYYNATSYATLANWKTANSNAYDQNSVQADPLFAAPTTGNLRPSASAVNNAGIAYVLTRTPTDFTGVTRNATAPDPGAYEFTPSPTDLALVALLAPLDGQSCYGIADTVIVTVRNVGTVALNFANTPAAISVAISGAGTATLTGSITTGTLAPGATQNVTLAQTANLNATGTYTLTPSVTIAGDGNPGNNTLTPAPTVTSVAPTAGTLSPNAATACYSQGQLLSLTGSANGTIQFQSSTTSASAGFTDIAGATSATYTTQPTTQTTYYRAQVRCGNNVATSNVATISIDNPQPASATAGGTVCEGNTTTITVTKTAAQTAARLYTAASGGTALTPTNVAGNVYTFTTPTLTAGTTNFYAAGVTGGVDMVGPATNTAIGTAGGGSNTTYAMVFDVQSPTTLNGVYVYPTVAGTFVINYKNSAGTLLQTVTPTFTAAQLNVKTYVPLNFNLVAGTGQQLEHVSTGSTASAYRNTSGAVYPFVSTSGNVSITGNTFSSGAAYYYYFYDWQLTGECEGSRVAVPVNATAAPAFAVTPSTTQPICAGSSVTVTATADAFYNNFVYTASPSGSSAGISQPSTASANATLTPTVTTTYTVTANSTTGGAGSCQAIRTFTITVNPAPVVTLTGPSTTVCTGTPATLTARNAEDGDPTVFRITEVMINRSGTATLGTVPSYIPSTAETIVEISNLGSVAVDAGGLTLDGYYLAGAGNTGVLNTSITFPANTIVPVGGVLTVGKTTSAGTGTPNSPTDRFFFSTNVTGIDYQSTASTGYVLRSGSTIVDVAALNGALFPASSNVTAADFSGTIPSTSGISGVIRSASVDNNTAANFSLATAAAPQTLGVFNTAANYATLSGSATNPNYSYSYSASPSTGTFANASAQSTTFTPSAGGTYTISLLTTNLTTNCTTTSTVTLTTGTSTLSGNQPTVSGTYCDLTITGTATLSGPVTVNGTLTLATGASLNTNCQTIGGSGSFVMQPGTTLSVCDPAGLTLTGANGPIQVAGTRSFSADANYIYNGTLAQVTGAGLPATVRSLTVNNPAGVTQTQALSVVQLLTLTNGNLATGSQPLTLLSSAAGTAVVVNTNGVVTGTATVQRWINPSVNPGLGYRHYSAPVTGSTVGDLQTSGFVPVVNPAYNTSAQPGFVTPFPTVYGYDENRIATTTSNFSDFNKGWVSPAALSDALTVTKGYTVNIAASELVDFNGTLNNDTIMASGLTHGPSAEAGWHLLGNPYPSPINWNALAASDFTNLDQSVYVYRSTGQYTGQYVSFVNNIGGAQEIATGQGFFVRATQPGAGSLRLTNAIRTTTYSNSPAFYRSNDTRPLVQLDLSSATSTDPLYVYFQAGATADQDVAFDAVKLPNTDGLNLSAVAGLHNLSIDGLPLLGTQAVVVPLFVGSPAAGTYTLTAAQLKNFTPGTAVELRDALTGTTTLLTPGASYQCTLPAGTIGGRFTLVFRPAAVLASQASLDAALVSLYPNPAHGRFTLQLPPVGGVSKVQATLLNALGQVMTVRTLPMSAHGATSEFVTTELAPGVYSLTVKAGALTVTKRVVIE</sequence>
<dbReference type="InterPro" id="IPR012334">
    <property type="entry name" value="Pectin_lyas_fold"/>
</dbReference>
<evidence type="ECO:0000313" key="3">
    <source>
        <dbReference type="Proteomes" id="UP001176429"/>
    </source>
</evidence>
<dbReference type="SMART" id="SM00710">
    <property type="entry name" value="PbH1"/>
    <property type="match status" value="21"/>
</dbReference>
<dbReference type="InterPro" id="IPR013783">
    <property type="entry name" value="Ig-like_fold"/>
</dbReference>
<dbReference type="SUPFAM" id="SSF51126">
    <property type="entry name" value="Pectin lyase-like"/>
    <property type="match status" value="3"/>
</dbReference>
<dbReference type="Gene3D" id="2.160.20.10">
    <property type="entry name" value="Single-stranded right-handed beta-helix, Pectin lyase-like"/>
    <property type="match status" value="3"/>
</dbReference>